<gene>
    <name evidence="2" type="ORF">MEUPH1_LOCUS14061</name>
</gene>
<dbReference type="Proteomes" id="UP001160148">
    <property type="component" value="Unassembled WGS sequence"/>
</dbReference>
<evidence type="ECO:0000259" key="1">
    <source>
        <dbReference type="Pfam" id="PF14214"/>
    </source>
</evidence>
<dbReference type="EMBL" id="CARXXK010000002">
    <property type="protein sequence ID" value="CAI6358556.1"/>
    <property type="molecule type" value="Genomic_DNA"/>
</dbReference>
<name>A0AAV0WSV0_9HEMI</name>
<evidence type="ECO:0000313" key="2">
    <source>
        <dbReference type="EMBL" id="CAI6358556.1"/>
    </source>
</evidence>
<dbReference type="AlphaFoldDB" id="A0AAV0WSV0"/>
<proteinExistence type="predicted"/>
<protein>
    <recommendedName>
        <fullName evidence="1">Helitron helicase-like domain-containing protein</fullName>
    </recommendedName>
</protein>
<keyword evidence="3" id="KW-1185">Reference proteome</keyword>
<accession>A0AAV0WSV0</accession>
<comment type="caution">
    <text evidence="2">The sequence shown here is derived from an EMBL/GenBank/DDBJ whole genome shotgun (WGS) entry which is preliminary data.</text>
</comment>
<reference evidence="2 3" key="1">
    <citation type="submission" date="2023-01" db="EMBL/GenBank/DDBJ databases">
        <authorList>
            <person name="Whitehead M."/>
        </authorList>
    </citation>
    <scope>NUCLEOTIDE SEQUENCE [LARGE SCALE GENOMIC DNA]</scope>
</reference>
<feature type="domain" description="Helitron helicase-like" evidence="1">
    <location>
        <begin position="4"/>
        <end position="34"/>
    </location>
</feature>
<dbReference type="InterPro" id="IPR025476">
    <property type="entry name" value="Helitron_helicase-like"/>
</dbReference>
<evidence type="ECO:0000313" key="3">
    <source>
        <dbReference type="Proteomes" id="UP001160148"/>
    </source>
</evidence>
<dbReference type="Pfam" id="PF14214">
    <property type="entry name" value="Helitron_like_N"/>
    <property type="match status" value="1"/>
</dbReference>
<sequence>MNLLTKNYIFGEVQSWVYSIEWQKRGLPHAHILIWLKNKIHADQIDKIISAEFPDPDADQILFNIMKKHDTWAMWKLKSKMPVHERWKM</sequence>
<organism evidence="2 3">
    <name type="scientific">Macrosiphum euphorbiae</name>
    <name type="common">potato aphid</name>
    <dbReference type="NCBI Taxonomy" id="13131"/>
    <lineage>
        <taxon>Eukaryota</taxon>
        <taxon>Metazoa</taxon>
        <taxon>Ecdysozoa</taxon>
        <taxon>Arthropoda</taxon>
        <taxon>Hexapoda</taxon>
        <taxon>Insecta</taxon>
        <taxon>Pterygota</taxon>
        <taxon>Neoptera</taxon>
        <taxon>Paraneoptera</taxon>
        <taxon>Hemiptera</taxon>
        <taxon>Sternorrhyncha</taxon>
        <taxon>Aphidomorpha</taxon>
        <taxon>Aphidoidea</taxon>
        <taxon>Aphididae</taxon>
        <taxon>Macrosiphini</taxon>
        <taxon>Macrosiphum</taxon>
    </lineage>
</organism>